<organism evidence="10 11">
    <name type="scientific">Lucifera butyrica</name>
    <dbReference type="NCBI Taxonomy" id="1351585"/>
    <lineage>
        <taxon>Bacteria</taxon>
        <taxon>Bacillati</taxon>
        <taxon>Bacillota</taxon>
        <taxon>Negativicutes</taxon>
        <taxon>Veillonellales</taxon>
        <taxon>Veillonellaceae</taxon>
        <taxon>Lucifera</taxon>
    </lineage>
</organism>
<dbReference type="GO" id="GO:0044281">
    <property type="term" value="P:small molecule metabolic process"/>
    <property type="evidence" value="ECO:0007669"/>
    <property type="project" value="UniProtKB-ARBA"/>
</dbReference>
<keyword evidence="11" id="KW-1185">Reference proteome</keyword>
<dbReference type="GO" id="GO:0005988">
    <property type="term" value="P:lactose metabolic process"/>
    <property type="evidence" value="ECO:0007669"/>
    <property type="project" value="UniProtKB-KW"/>
</dbReference>
<name>A0A498R181_9FIRM</name>
<accession>A0A498R181</accession>
<dbReference type="RefSeq" id="WP_122626197.1">
    <property type="nucleotide sequence ID" value="NZ_UPPP01000053.1"/>
</dbReference>
<dbReference type="InterPro" id="IPR011611">
    <property type="entry name" value="PfkB_dom"/>
</dbReference>
<comment type="similarity">
    <text evidence="1">Belongs to the carbohydrate kinase pfkB family.</text>
</comment>
<comment type="catalytic activity">
    <reaction evidence="6 8">
        <text>beta-D-fructose 1-phosphate + ATP = beta-D-fructose 1,6-bisphosphate + ADP + H(+)</text>
        <dbReference type="Rhea" id="RHEA:14213"/>
        <dbReference type="ChEBI" id="CHEBI:15378"/>
        <dbReference type="ChEBI" id="CHEBI:30616"/>
        <dbReference type="ChEBI" id="CHEBI:32966"/>
        <dbReference type="ChEBI" id="CHEBI:138881"/>
        <dbReference type="ChEBI" id="CHEBI:456216"/>
        <dbReference type="EC" id="2.7.1.56"/>
    </reaction>
</comment>
<dbReference type="InterPro" id="IPR017583">
    <property type="entry name" value="Tagatose/fructose_Pkinase"/>
</dbReference>
<gene>
    <name evidence="10" type="ORF">LUCI_0401</name>
</gene>
<evidence type="ECO:0000256" key="8">
    <source>
        <dbReference type="RuleBase" id="RU369061"/>
    </source>
</evidence>
<dbReference type="EC" id="2.7.1.144" evidence="7"/>
<reference evidence="10 11" key="1">
    <citation type="submission" date="2018-06" db="EMBL/GenBank/DDBJ databases">
        <authorList>
            <person name="Strepis N."/>
        </authorList>
    </citation>
    <scope>NUCLEOTIDE SEQUENCE [LARGE SCALE GENOMIC DNA]</scope>
    <source>
        <strain evidence="10">LUCI</strain>
    </source>
</reference>
<feature type="domain" description="Carbohydrate kinase PfkB" evidence="9">
    <location>
        <begin position="6"/>
        <end position="293"/>
    </location>
</feature>
<evidence type="ECO:0000256" key="6">
    <source>
        <dbReference type="ARBA" id="ARBA00047745"/>
    </source>
</evidence>
<keyword evidence="4 8" id="KW-0418">Kinase</keyword>
<dbReference type="Proteomes" id="UP000277811">
    <property type="component" value="Unassembled WGS sequence"/>
</dbReference>
<dbReference type="PROSITE" id="PS00584">
    <property type="entry name" value="PFKB_KINASES_2"/>
    <property type="match status" value="1"/>
</dbReference>
<dbReference type="PANTHER" id="PTHR46566">
    <property type="entry name" value="1-PHOSPHOFRUCTOKINASE-RELATED"/>
    <property type="match status" value="1"/>
</dbReference>
<keyword evidence="2 7" id="KW-0808">Transferase</keyword>
<dbReference type="PIRSF" id="PIRSF000535">
    <property type="entry name" value="1PFK/6PFK/LacC"/>
    <property type="match status" value="1"/>
</dbReference>
<protein>
    <recommendedName>
        <fullName evidence="7">Tagatose-6-phosphate kinase</fullName>
        <ecNumber evidence="7">2.7.1.144</ecNumber>
    </recommendedName>
</protein>
<dbReference type="OrthoDB" id="9801219at2"/>
<evidence type="ECO:0000256" key="2">
    <source>
        <dbReference type="ARBA" id="ARBA00022679"/>
    </source>
</evidence>
<evidence type="ECO:0000256" key="5">
    <source>
        <dbReference type="ARBA" id="ARBA00022840"/>
    </source>
</evidence>
<dbReference type="NCBIfam" id="TIGR03168">
    <property type="entry name" value="1-PFK"/>
    <property type="match status" value="1"/>
</dbReference>
<dbReference type="SUPFAM" id="SSF53613">
    <property type="entry name" value="Ribokinase-like"/>
    <property type="match status" value="1"/>
</dbReference>
<dbReference type="GO" id="GO:0005524">
    <property type="term" value="F:ATP binding"/>
    <property type="evidence" value="ECO:0007669"/>
    <property type="project" value="UniProtKB-UniRule"/>
</dbReference>
<dbReference type="InterPro" id="IPR029056">
    <property type="entry name" value="Ribokinase-like"/>
</dbReference>
<evidence type="ECO:0000256" key="7">
    <source>
        <dbReference type="PIRNR" id="PIRNR000535"/>
    </source>
</evidence>
<proteinExistence type="inferred from homology"/>
<keyword evidence="5 7" id="KW-0067">ATP-binding</keyword>
<comment type="similarity">
    <text evidence="7">Belongs to the carbohydrate kinase PfkB family. LacC subfamily.</text>
</comment>
<dbReference type="GO" id="GO:0016052">
    <property type="term" value="P:carbohydrate catabolic process"/>
    <property type="evidence" value="ECO:0007669"/>
    <property type="project" value="UniProtKB-ARBA"/>
</dbReference>
<dbReference type="GO" id="GO:0008662">
    <property type="term" value="F:1-phosphofructokinase activity"/>
    <property type="evidence" value="ECO:0007669"/>
    <property type="project" value="UniProtKB-UniRule"/>
</dbReference>
<dbReference type="AlphaFoldDB" id="A0A498R181"/>
<keyword evidence="7" id="KW-0423">Lactose metabolism</keyword>
<comment type="pathway">
    <text evidence="7">Carbohydrate metabolism; D-tagatose 6-phosphate degradation; D-glyceraldehyde 3-phosphate and glycerone phosphate from D-tagatose 6-phosphate: step 1/2.</text>
</comment>
<evidence type="ECO:0000313" key="11">
    <source>
        <dbReference type="Proteomes" id="UP000277811"/>
    </source>
</evidence>
<dbReference type="GO" id="GO:0005829">
    <property type="term" value="C:cytosol"/>
    <property type="evidence" value="ECO:0007669"/>
    <property type="project" value="TreeGrafter"/>
</dbReference>
<comment type="function">
    <text evidence="8">Catalyzes the ATP-dependent phosphorylation of fructose-l-phosphate to fructose-l,6-bisphosphate.</text>
</comment>
<dbReference type="Gene3D" id="3.40.1190.20">
    <property type="match status" value="1"/>
</dbReference>
<dbReference type="CDD" id="cd01164">
    <property type="entry name" value="FruK_PfkB_like"/>
    <property type="match status" value="1"/>
</dbReference>
<evidence type="ECO:0000256" key="3">
    <source>
        <dbReference type="ARBA" id="ARBA00022741"/>
    </source>
</evidence>
<dbReference type="PANTHER" id="PTHR46566:SF2">
    <property type="entry name" value="ATP-DEPENDENT 6-PHOSPHOFRUCTOKINASE ISOZYME 2"/>
    <property type="match status" value="1"/>
</dbReference>
<dbReference type="GO" id="GO:2001059">
    <property type="term" value="P:D-tagatose 6-phosphate catabolic process"/>
    <property type="evidence" value="ECO:0007669"/>
    <property type="project" value="UniProtKB-UniPathway"/>
</dbReference>
<comment type="catalytic activity">
    <reaction evidence="7">
        <text>D-tagatofuranose 6-phosphate + ATP = D-tagatofuranose 1,6-bisphosphate + ADP + H(+)</text>
        <dbReference type="Rhea" id="RHEA:12420"/>
        <dbReference type="ChEBI" id="CHEBI:15378"/>
        <dbReference type="ChEBI" id="CHEBI:30616"/>
        <dbReference type="ChEBI" id="CHEBI:58694"/>
        <dbReference type="ChEBI" id="CHEBI:58695"/>
        <dbReference type="ChEBI" id="CHEBI:456216"/>
        <dbReference type="EC" id="2.7.1.144"/>
    </reaction>
</comment>
<keyword evidence="3 7" id="KW-0547">Nucleotide-binding</keyword>
<dbReference type="UniPathway" id="UPA00704">
    <property type="reaction ID" value="UER00715"/>
</dbReference>
<dbReference type="InterPro" id="IPR022463">
    <property type="entry name" value="1-PFruKinase"/>
</dbReference>
<evidence type="ECO:0000256" key="4">
    <source>
        <dbReference type="ARBA" id="ARBA00022777"/>
    </source>
</evidence>
<dbReference type="FunFam" id="3.40.1190.20:FF:000001">
    <property type="entry name" value="Phosphofructokinase"/>
    <property type="match status" value="1"/>
</dbReference>
<sequence>MITTVTLNPAIDKTVEINSFAVNSVNRISSVRLDVGGKGINVSKVLLNLDGRSRAVGILAGKAGEYIRQYLDEAGIENDFIFVPGETRTNLKVVDQTKHTNTDINEIGLEVTAGDMERVKEKVLRDLDAHSVVVFSGSVPRNVNADVYRQWIEAVNKAGARTILDADGELFKQGIEAGPYLIKPNIHELENWLDRKINTMPEIAATARRLMQQYGIAVVVVSLGEKGALFVNQDGAIWAHGICVEVKSTVGAGDSMVAALAYALDAGYSWEKAISLAVAAGTANVMTAGTEPSSLAAVQELEKQVTWEYLLDDTKIEVGM</sequence>
<evidence type="ECO:0000259" key="9">
    <source>
        <dbReference type="Pfam" id="PF00294"/>
    </source>
</evidence>
<dbReference type="EMBL" id="UPPP01000053">
    <property type="protein sequence ID" value="VBB05194.1"/>
    <property type="molecule type" value="Genomic_DNA"/>
</dbReference>
<dbReference type="GO" id="GO:0009024">
    <property type="term" value="F:tagatose-6-phosphate kinase activity"/>
    <property type="evidence" value="ECO:0007669"/>
    <property type="project" value="UniProtKB-EC"/>
</dbReference>
<evidence type="ECO:0000256" key="1">
    <source>
        <dbReference type="ARBA" id="ARBA00005380"/>
    </source>
</evidence>
<dbReference type="NCBIfam" id="TIGR03828">
    <property type="entry name" value="pfkB"/>
    <property type="match status" value="1"/>
</dbReference>
<dbReference type="Pfam" id="PF00294">
    <property type="entry name" value="PfkB"/>
    <property type="match status" value="1"/>
</dbReference>
<evidence type="ECO:0000313" key="10">
    <source>
        <dbReference type="EMBL" id="VBB05194.1"/>
    </source>
</evidence>
<dbReference type="InterPro" id="IPR002173">
    <property type="entry name" value="Carboh/pur_kinase_PfkB_CS"/>
</dbReference>